<evidence type="ECO:0000256" key="8">
    <source>
        <dbReference type="ARBA" id="ARBA00022777"/>
    </source>
</evidence>
<keyword evidence="6" id="KW-0808">Transferase</keyword>
<dbReference type="EC" id="2.7.13.3" evidence="3"/>
<dbReference type="InterPro" id="IPR050640">
    <property type="entry name" value="Bact_2-comp_sensor_kinase"/>
</dbReference>
<dbReference type="PANTHER" id="PTHR34220">
    <property type="entry name" value="SENSOR HISTIDINE KINASE YPDA"/>
    <property type="match status" value="1"/>
</dbReference>
<comment type="catalytic activity">
    <reaction evidence="1">
        <text>ATP + protein L-histidine = ADP + protein N-phospho-L-histidine.</text>
        <dbReference type="EC" id="2.7.13.3"/>
    </reaction>
</comment>
<reference evidence="15 16" key="1">
    <citation type="submission" date="2014-11" db="EMBL/GenBank/DDBJ databases">
        <title>Draft Genome Sequences of Paenibacillus polymyxa NRRL B-30509 and Paenibacillus terrae NRRL B-30644, Strains from a Poultry Environment that Produce Tridecaptin A and Paenicidins.</title>
        <authorList>
            <person name="van Belkum M.J."/>
            <person name="Lohans C.T."/>
            <person name="Vederas J.C."/>
        </authorList>
    </citation>
    <scope>NUCLEOTIDE SEQUENCE [LARGE SCALE GENOMIC DNA]</scope>
    <source>
        <strain evidence="15 16">NRRL B-30644</strain>
    </source>
</reference>
<comment type="subcellular location">
    <subcellularLocation>
        <location evidence="2">Cell membrane</location>
        <topology evidence="2">Multi-pass membrane protein</topology>
    </subcellularLocation>
</comment>
<evidence type="ECO:0000256" key="2">
    <source>
        <dbReference type="ARBA" id="ARBA00004651"/>
    </source>
</evidence>
<keyword evidence="11 12" id="KW-0472">Membrane</keyword>
<dbReference type="InterPro" id="IPR003594">
    <property type="entry name" value="HATPase_dom"/>
</dbReference>
<dbReference type="SUPFAM" id="SSF158472">
    <property type="entry name" value="HAMP domain-like"/>
    <property type="match status" value="1"/>
</dbReference>
<dbReference type="GO" id="GO:0005886">
    <property type="term" value="C:plasma membrane"/>
    <property type="evidence" value="ECO:0007669"/>
    <property type="project" value="UniProtKB-SubCell"/>
</dbReference>
<dbReference type="InterPro" id="IPR010559">
    <property type="entry name" value="Sig_transdc_His_kin_internal"/>
</dbReference>
<dbReference type="Gene3D" id="3.30.565.10">
    <property type="entry name" value="Histidine kinase-like ATPase, C-terminal domain"/>
    <property type="match status" value="1"/>
</dbReference>
<accession>A0A0D7X798</accession>
<dbReference type="Gene3D" id="6.10.340.10">
    <property type="match status" value="1"/>
</dbReference>
<dbReference type="SUPFAM" id="SSF55874">
    <property type="entry name" value="ATPase domain of HSP90 chaperone/DNA topoisomerase II/histidine kinase"/>
    <property type="match status" value="1"/>
</dbReference>
<feature type="domain" description="Histidine kinase" evidence="13">
    <location>
        <begin position="486"/>
        <end position="592"/>
    </location>
</feature>
<evidence type="ECO:0000256" key="9">
    <source>
        <dbReference type="ARBA" id="ARBA00022840"/>
    </source>
</evidence>
<dbReference type="EMBL" id="JTHP01000002">
    <property type="protein sequence ID" value="KJD47290.1"/>
    <property type="molecule type" value="Genomic_DNA"/>
</dbReference>
<dbReference type="OrthoDB" id="9776552at2"/>
<feature type="domain" description="HAMP" evidence="14">
    <location>
        <begin position="317"/>
        <end position="369"/>
    </location>
</feature>
<dbReference type="AlphaFoldDB" id="A0A0D7X798"/>
<dbReference type="PATRIC" id="fig|159743.3.peg.407"/>
<dbReference type="SMART" id="SM00304">
    <property type="entry name" value="HAMP"/>
    <property type="match status" value="1"/>
</dbReference>
<keyword evidence="4" id="KW-1003">Cell membrane</keyword>
<dbReference type="InterPro" id="IPR036890">
    <property type="entry name" value="HATPase_C_sf"/>
</dbReference>
<gene>
    <name evidence="15" type="ORF">QD47_01830</name>
</gene>
<dbReference type="SMART" id="SM00387">
    <property type="entry name" value="HATPase_c"/>
    <property type="match status" value="1"/>
</dbReference>
<dbReference type="CDD" id="cd06225">
    <property type="entry name" value="HAMP"/>
    <property type="match status" value="1"/>
</dbReference>
<evidence type="ECO:0000313" key="15">
    <source>
        <dbReference type="EMBL" id="KJD47290.1"/>
    </source>
</evidence>
<keyword evidence="9" id="KW-0067">ATP-binding</keyword>
<evidence type="ECO:0000256" key="3">
    <source>
        <dbReference type="ARBA" id="ARBA00012438"/>
    </source>
</evidence>
<dbReference type="Pfam" id="PF02518">
    <property type="entry name" value="HATPase_c"/>
    <property type="match status" value="1"/>
</dbReference>
<dbReference type="InterPro" id="IPR005467">
    <property type="entry name" value="His_kinase_dom"/>
</dbReference>
<feature type="transmembrane region" description="Helical" evidence="12">
    <location>
        <begin position="20"/>
        <end position="41"/>
    </location>
</feature>
<organism evidence="15 16">
    <name type="scientific">Paenibacillus terrae</name>
    <dbReference type="NCBI Taxonomy" id="159743"/>
    <lineage>
        <taxon>Bacteria</taxon>
        <taxon>Bacillati</taxon>
        <taxon>Bacillota</taxon>
        <taxon>Bacilli</taxon>
        <taxon>Bacillales</taxon>
        <taxon>Paenibacillaceae</taxon>
        <taxon>Paenibacillus</taxon>
    </lineage>
</organism>
<dbReference type="PROSITE" id="PS50109">
    <property type="entry name" value="HIS_KIN"/>
    <property type="match status" value="1"/>
</dbReference>
<evidence type="ECO:0000256" key="4">
    <source>
        <dbReference type="ARBA" id="ARBA00022475"/>
    </source>
</evidence>
<dbReference type="Pfam" id="PF00672">
    <property type="entry name" value="HAMP"/>
    <property type="match status" value="1"/>
</dbReference>
<evidence type="ECO:0000256" key="12">
    <source>
        <dbReference type="SAM" id="Phobius"/>
    </source>
</evidence>
<dbReference type="Pfam" id="PF06580">
    <property type="entry name" value="His_kinase"/>
    <property type="match status" value="1"/>
</dbReference>
<evidence type="ECO:0000256" key="1">
    <source>
        <dbReference type="ARBA" id="ARBA00000085"/>
    </source>
</evidence>
<keyword evidence="5" id="KW-0597">Phosphoprotein</keyword>
<keyword evidence="12" id="KW-0812">Transmembrane</keyword>
<keyword evidence="16" id="KW-1185">Reference proteome</keyword>
<evidence type="ECO:0000256" key="7">
    <source>
        <dbReference type="ARBA" id="ARBA00022741"/>
    </source>
</evidence>
<evidence type="ECO:0000259" key="13">
    <source>
        <dbReference type="PROSITE" id="PS50109"/>
    </source>
</evidence>
<dbReference type="InterPro" id="IPR004358">
    <property type="entry name" value="Sig_transdc_His_kin-like_C"/>
</dbReference>
<dbReference type="Proteomes" id="UP000032534">
    <property type="component" value="Unassembled WGS sequence"/>
</dbReference>
<evidence type="ECO:0000313" key="16">
    <source>
        <dbReference type="Proteomes" id="UP000032534"/>
    </source>
</evidence>
<dbReference type="GO" id="GO:0005524">
    <property type="term" value="F:ATP binding"/>
    <property type="evidence" value="ECO:0007669"/>
    <property type="project" value="UniProtKB-KW"/>
</dbReference>
<keyword evidence="12" id="KW-1133">Transmembrane helix</keyword>
<evidence type="ECO:0000256" key="11">
    <source>
        <dbReference type="ARBA" id="ARBA00023136"/>
    </source>
</evidence>
<evidence type="ECO:0000259" key="14">
    <source>
        <dbReference type="PROSITE" id="PS50885"/>
    </source>
</evidence>
<dbReference type="PANTHER" id="PTHR34220:SF7">
    <property type="entry name" value="SENSOR HISTIDINE KINASE YPDA"/>
    <property type="match status" value="1"/>
</dbReference>
<protein>
    <recommendedName>
        <fullName evidence="3">histidine kinase</fullName>
        <ecNumber evidence="3">2.7.13.3</ecNumber>
    </recommendedName>
</protein>
<evidence type="ECO:0000256" key="6">
    <source>
        <dbReference type="ARBA" id="ARBA00022679"/>
    </source>
</evidence>
<keyword evidence="8 15" id="KW-0418">Kinase</keyword>
<dbReference type="InterPro" id="IPR003660">
    <property type="entry name" value="HAMP_dom"/>
</dbReference>
<sequence>MYRGVRHLMNNMRMRNKLLFSYVLIVMIPVLVVGGCVTFYLREQALDSAIAQTVNNVEKIKSQTANLLRVPTDISNGLMFDKRLREMANRRYSGMVELMNAYHQYKDFNEYVQQYREIATIRFYSYNPTLVNNLEFVPVDSGIEQQKWFETALKGTAINWFYIQDKEDNPVNRLSLVRQIPFPEYNTKGVLMIALSQTELNNMLSKEPFETLIVDRNGIVVAATHTQSVGQTLVDLHLGFDVQGAGKGIYEAKINGKSSNIIVDELLPASSVSGLTIISVFSTEHIVQGANRISLIGALCVLAVLVMALVLITMISWLITKRLQRLSHELGKVAAGDFHVVSSVEGMDEIGDLSRRFNYMVASIGQLMGQVYEASEKNNRLEMAQKDIKLKMMASQINPHFLFNALESIRMKAHLNGEAEIATTVRLLGRLMRRNLEIGSGKTTVRQELDMVRSYLQIQQFRFGNRLIYEVNLEESAEEMSIPPLIIQPLVENAVIHGLENKEEPVTVKVDISMELRELQIKVADDGVGMEAEQLSRLLDRITGTEEPEGSSIGLRNVHQRLTLMYGERYGLHMESVPQAGTTVAFSIPKEEGSNV</sequence>
<proteinExistence type="predicted"/>
<dbReference type="PROSITE" id="PS50885">
    <property type="entry name" value="HAMP"/>
    <property type="match status" value="1"/>
</dbReference>
<dbReference type="GO" id="GO:0000155">
    <property type="term" value="F:phosphorelay sensor kinase activity"/>
    <property type="evidence" value="ECO:0007669"/>
    <property type="project" value="InterPro"/>
</dbReference>
<keyword evidence="10" id="KW-0902">Two-component regulatory system</keyword>
<comment type="caution">
    <text evidence="15">The sequence shown here is derived from an EMBL/GenBank/DDBJ whole genome shotgun (WGS) entry which is preliminary data.</text>
</comment>
<evidence type="ECO:0000256" key="10">
    <source>
        <dbReference type="ARBA" id="ARBA00023012"/>
    </source>
</evidence>
<keyword evidence="7" id="KW-0547">Nucleotide-binding</keyword>
<dbReference type="PRINTS" id="PR00344">
    <property type="entry name" value="BCTRLSENSOR"/>
</dbReference>
<name>A0A0D7X798_9BACL</name>
<evidence type="ECO:0000256" key="5">
    <source>
        <dbReference type="ARBA" id="ARBA00022553"/>
    </source>
</evidence>
<feature type="transmembrane region" description="Helical" evidence="12">
    <location>
        <begin position="295"/>
        <end position="319"/>
    </location>
</feature>
<dbReference type="RefSeq" id="WP_044644520.1">
    <property type="nucleotide sequence ID" value="NZ_JTHP01000002.1"/>
</dbReference>